<keyword evidence="1" id="KW-1133">Transmembrane helix</keyword>
<dbReference type="EMBL" id="WKPO01000009">
    <property type="protein sequence ID" value="MSB48623.1"/>
    <property type="molecule type" value="Genomic_DNA"/>
</dbReference>
<feature type="transmembrane region" description="Helical" evidence="1">
    <location>
        <begin position="84"/>
        <end position="103"/>
    </location>
</feature>
<proteinExistence type="predicted"/>
<reference evidence="4 5" key="1">
    <citation type="journal article" date="2019" name="Nat. Med.">
        <title>A library of human gut bacterial isolates paired with longitudinal multiomics data enables mechanistic microbiome research.</title>
        <authorList>
            <person name="Poyet M."/>
            <person name="Groussin M."/>
            <person name="Gibbons S.M."/>
            <person name="Avila-Pacheco J."/>
            <person name="Jiang X."/>
            <person name="Kearney S.M."/>
            <person name="Perrotta A.R."/>
            <person name="Berdy B."/>
            <person name="Zhao S."/>
            <person name="Lieberman T.D."/>
            <person name="Swanson P.K."/>
            <person name="Smith M."/>
            <person name="Roesemann S."/>
            <person name="Alexander J.E."/>
            <person name="Rich S.A."/>
            <person name="Livny J."/>
            <person name="Vlamakis H."/>
            <person name="Clish C."/>
            <person name="Bullock K."/>
            <person name="Deik A."/>
            <person name="Scott J."/>
            <person name="Pierce K.A."/>
            <person name="Xavier R.J."/>
            <person name="Alm E.J."/>
        </authorList>
    </citation>
    <scope>NUCLEOTIDE SEQUENCE [LARGE SCALE GENOMIC DNA]</scope>
    <source>
        <strain evidence="2 5">BIOML-A2</strain>
        <strain evidence="3 4">BIOML-A5</strain>
    </source>
</reference>
<accession>A0A6I2R4M0</accession>
<evidence type="ECO:0000313" key="5">
    <source>
        <dbReference type="Proteomes" id="UP000434475"/>
    </source>
</evidence>
<evidence type="ECO:0000256" key="1">
    <source>
        <dbReference type="SAM" id="Phobius"/>
    </source>
</evidence>
<dbReference type="Proteomes" id="UP000434475">
    <property type="component" value="Unassembled WGS sequence"/>
</dbReference>
<dbReference type="Proteomes" id="UP000429811">
    <property type="component" value="Unassembled WGS sequence"/>
</dbReference>
<name>A0A6I2R4M0_FLAPL</name>
<feature type="transmembrane region" description="Helical" evidence="1">
    <location>
        <begin position="20"/>
        <end position="42"/>
    </location>
</feature>
<gene>
    <name evidence="3" type="ORF">GKE90_07905</name>
    <name evidence="2" type="ORF">GKE97_19270</name>
</gene>
<keyword evidence="1" id="KW-0812">Transmembrane</keyword>
<organism evidence="2 5">
    <name type="scientific">Flavonifractor plautii</name>
    <name type="common">Fusobacterium plautii</name>
    <dbReference type="NCBI Taxonomy" id="292800"/>
    <lineage>
        <taxon>Bacteria</taxon>
        <taxon>Bacillati</taxon>
        <taxon>Bacillota</taxon>
        <taxon>Clostridia</taxon>
        <taxon>Eubacteriales</taxon>
        <taxon>Oscillospiraceae</taxon>
        <taxon>Flavonifractor</taxon>
    </lineage>
</organism>
<dbReference type="EMBL" id="WKPR01000024">
    <property type="protein sequence ID" value="MSB21634.1"/>
    <property type="molecule type" value="Genomic_DNA"/>
</dbReference>
<comment type="caution">
    <text evidence="2">The sequence shown here is derived from an EMBL/GenBank/DDBJ whole genome shotgun (WGS) entry which is preliminary data.</text>
</comment>
<feature type="transmembrane region" description="Helical" evidence="1">
    <location>
        <begin position="54"/>
        <end position="72"/>
    </location>
</feature>
<sequence length="105" mass="12007">MWRYTFMKGIRKMDEMELQITLRASRAAWFFLVLALVVWSVWEAFHGGDTTLPAFLLGAQVMIFCLVQWIGRARAGDDRVKQEFVLWVILTVALVAFSLLLVLGG</sequence>
<protein>
    <submittedName>
        <fullName evidence="2">Uncharacterized protein</fullName>
    </submittedName>
</protein>
<dbReference type="AlphaFoldDB" id="A0A6I2R4M0"/>
<evidence type="ECO:0000313" key="3">
    <source>
        <dbReference type="EMBL" id="MSB48623.1"/>
    </source>
</evidence>
<evidence type="ECO:0000313" key="2">
    <source>
        <dbReference type="EMBL" id="MSB21634.1"/>
    </source>
</evidence>
<evidence type="ECO:0000313" key="4">
    <source>
        <dbReference type="Proteomes" id="UP000429811"/>
    </source>
</evidence>
<keyword evidence="1" id="KW-0472">Membrane</keyword>